<feature type="domain" description="PhoU" evidence="3">
    <location>
        <begin position="121"/>
        <end position="205"/>
    </location>
</feature>
<dbReference type="PANTHER" id="PTHR42930">
    <property type="entry name" value="PHOSPHATE-SPECIFIC TRANSPORT SYSTEM ACCESSORY PROTEIN PHOU"/>
    <property type="match status" value="1"/>
</dbReference>
<dbReference type="PIRSF" id="PIRSF003107">
    <property type="entry name" value="PhoU"/>
    <property type="match status" value="1"/>
</dbReference>
<proteinExistence type="inferred from homology"/>
<accession>A0ABR7V9R1</accession>
<evidence type="ECO:0000259" key="3">
    <source>
        <dbReference type="Pfam" id="PF01895"/>
    </source>
</evidence>
<keyword evidence="2" id="KW-0813">Transport</keyword>
<evidence type="ECO:0000313" key="4">
    <source>
        <dbReference type="EMBL" id="MBD0850405.1"/>
    </source>
</evidence>
<dbReference type="InterPro" id="IPR038078">
    <property type="entry name" value="PhoU-like_sf"/>
</dbReference>
<name>A0ABR7V9R1_9FLAO</name>
<dbReference type="InterPro" id="IPR026022">
    <property type="entry name" value="PhoU_dom"/>
</dbReference>
<evidence type="ECO:0000256" key="1">
    <source>
        <dbReference type="ARBA" id="ARBA00008107"/>
    </source>
</evidence>
<comment type="function">
    <text evidence="2">Plays a role in the regulation of phosphate uptake.</text>
</comment>
<dbReference type="Pfam" id="PF01895">
    <property type="entry name" value="PhoU"/>
    <property type="match status" value="2"/>
</dbReference>
<reference evidence="4 5" key="1">
    <citation type="submission" date="2020-05" db="EMBL/GenBank/DDBJ databases">
        <title>The draft genome sequence of Maribacter arenosus CAU 1321.</title>
        <authorList>
            <person name="Mu L."/>
        </authorList>
    </citation>
    <scope>NUCLEOTIDE SEQUENCE [LARGE SCALE GENOMIC DNA]</scope>
    <source>
        <strain evidence="4 5">CAU 1321</strain>
    </source>
</reference>
<comment type="similarity">
    <text evidence="1 2">Belongs to the PhoU family.</text>
</comment>
<dbReference type="Proteomes" id="UP000598350">
    <property type="component" value="Unassembled WGS sequence"/>
</dbReference>
<protein>
    <recommendedName>
        <fullName evidence="2">Phosphate-specific transport system accessory protein PhoU</fullName>
    </recommendedName>
</protein>
<comment type="subunit">
    <text evidence="2">Homodimer.</text>
</comment>
<dbReference type="Gene3D" id="1.20.58.220">
    <property type="entry name" value="Phosphate transport system protein phou homolog 2, domain 2"/>
    <property type="match status" value="2"/>
</dbReference>
<evidence type="ECO:0000313" key="5">
    <source>
        <dbReference type="Proteomes" id="UP000598350"/>
    </source>
</evidence>
<feature type="domain" description="PhoU" evidence="3">
    <location>
        <begin position="17"/>
        <end position="103"/>
    </location>
</feature>
<comment type="caution">
    <text evidence="4">The sequence shown here is derived from an EMBL/GenBank/DDBJ whole genome shotgun (WGS) entry which is preliminary data.</text>
</comment>
<comment type="subcellular location">
    <subcellularLocation>
        <location evidence="2">Cytoplasm</location>
    </subcellularLocation>
</comment>
<dbReference type="SUPFAM" id="SSF109755">
    <property type="entry name" value="PhoU-like"/>
    <property type="match status" value="1"/>
</dbReference>
<organism evidence="4 5">
    <name type="scientific">Maribacter arenosus</name>
    <dbReference type="NCBI Taxonomy" id="1854708"/>
    <lineage>
        <taxon>Bacteria</taxon>
        <taxon>Pseudomonadati</taxon>
        <taxon>Bacteroidota</taxon>
        <taxon>Flavobacteriia</taxon>
        <taxon>Flavobacteriales</taxon>
        <taxon>Flavobacteriaceae</taxon>
        <taxon>Maribacter</taxon>
    </lineage>
</organism>
<dbReference type="RefSeq" id="WP_188313533.1">
    <property type="nucleotide sequence ID" value="NZ_JABTCG010000002.1"/>
</dbReference>
<dbReference type="EMBL" id="JABTCG010000002">
    <property type="protein sequence ID" value="MBD0850405.1"/>
    <property type="molecule type" value="Genomic_DNA"/>
</dbReference>
<dbReference type="PANTHER" id="PTHR42930:SF3">
    <property type="entry name" value="PHOSPHATE-SPECIFIC TRANSPORT SYSTEM ACCESSORY PROTEIN PHOU"/>
    <property type="match status" value="1"/>
</dbReference>
<dbReference type="NCBIfam" id="TIGR02135">
    <property type="entry name" value="phoU_full"/>
    <property type="match status" value="1"/>
</dbReference>
<sequence length="220" mass="25468">MDNAEYQREALNQSAFDMLTLCTSQLEKAIEAFVSHDSDLSEEVIHKENRVNAMDIKIEKDCEKFLALFNPVAIDLRFIMAILKINSDLERIADHAFNICNYVVEEENAISNKLFEAVDFKKMVETTKSMMDNITVAFVEEDVKIARKVFKKDKVLDKINIQSFNNLAAEIEKDPKIIREALFLFSVIKKLERVGDLIKNIAEEIIFYTDAEILKHKRKK</sequence>
<dbReference type="InterPro" id="IPR028366">
    <property type="entry name" value="PhoU"/>
</dbReference>
<keyword evidence="2" id="KW-0963">Cytoplasm</keyword>
<evidence type="ECO:0000256" key="2">
    <source>
        <dbReference type="PIRNR" id="PIRNR003107"/>
    </source>
</evidence>
<keyword evidence="5" id="KW-1185">Reference proteome</keyword>
<gene>
    <name evidence="4" type="primary">phoU</name>
    <name evidence="4" type="ORF">HPE63_06970</name>
</gene>
<keyword evidence="2" id="KW-0592">Phosphate transport</keyword>